<evidence type="ECO:0000259" key="9">
    <source>
        <dbReference type="PROSITE" id="PS50885"/>
    </source>
</evidence>
<protein>
    <recommendedName>
        <fullName evidence="3">histidine kinase</fullName>
        <ecNumber evidence="3">2.7.13.3</ecNumber>
    </recommendedName>
</protein>
<dbReference type="CDD" id="cd12915">
    <property type="entry name" value="PDC2_DGC_like"/>
    <property type="match status" value="1"/>
</dbReference>
<dbReference type="EC" id="2.7.13.3" evidence="3"/>
<keyword evidence="4" id="KW-0597">Phosphoprotein</keyword>
<evidence type="ECO:0000313" key="10">
    <source>
        <dbReference type="EMBL" id="EKO40865.1"/>
    </source>
</evidence>
<keyword evidence="5" id="KW-0808">Transferase</keyword>
<dbReference type="Pfam" id="PF00672">
    <property type="entry name" value="HAMP"/>
    <property type="match status" value="1"/>
</dbReference>
<dbReference type="InterPro" id="IPR005467">
    <property type="entry name" value="His_kinase_dom"/>
</dbReference>
<dbReference type="PRINTS" id="PR00344">
    <property type="entry name" value="BCTRLSENSOR"/>
</dbReference>
<dbReference type="AlphaFoldDB" id="K6GVH9"/>
<dbReference type="GO" id="GO:0000155">
    <property type="term" value="F:phosphorelay sensor kinase activity"/>
    <property type="evidence" value="ECO:0007669"/>
    <property type="project" value="InterPro"/>
</dbReference>
<dbReference type="Gene3D" id="6.10.340.10">
    <property type="match status" value="1"/>
</dbReference>
<dbReference type="InterPro" id="IPR036097">
    <property type="entry name" value="HisK_dim/P_sf"/>
</dbReference>
<comment type="caution">
    <text evidence="10">The sequence shown here is derived from an EMBL/GenBank/DDBJ whole genome shotgun (WGS) entry which is preliminary data.</text>
</comment>
<sequence length="613" mass="65145">MVYRVTASRQTPFHNLRATLMGLVLLAILPALGLALYHGLALRAQARNEAQAEAVKRARNLAAVQKEHYEAVRRLVETLAATTVVRVIDPKGCSLLFSQLKAQSGEGLANILAVSANGEAIGQAVPEAGDLFAPETSPLGVPTYAGRSWFTTVSQTKACVSEPFALTPDGRPAMTVACPALGWDGQVKAVVAASMTLDGLLQSADAATDGVVGVLAPDGVLLAAHPAEVAAVGTQVAGSSLARTVLASPSGNAEVPGLGGSPKLVGFDRLLPGLSGSPTVFVEIPLEEAYAPARKLLVEQTLWLALVGLVGLGVAWALGSRLLVRPITVMAGAAEAIGRGEFSVRLDAAGQITELSRLGRAFNRMAEGLEERQADLDQKTKELENSNKDLEQFAYVASHDLQEPLRKITSFADLLAKRCSGQLDENGQRYVAYMVDGARRMSQLITHLLDFSRIGSRGKAFVPADLNEPLDAALENLELSLQEHQAVVSRGALPMVTADAAQLCQLFQNLIGNAVKYRGQAAPAIAVTAERRDKAWVVAVADNGPGIAPQHHERIFRMFQRLQADQDRRGAGIGLAFCKRIVERHGGRIWVESEEGQGSTFFFTLPDAEGPSA</sequence>
<evidence type="ECO:0000259" key="8">
    <source>
        <dbReference type="PROSITE" id="PS50109"/>
    </source>
</evidence>
<dbReference type="Proteomes" id="UP000006272">
    <property type="component" value="Unassembled WGS sequence"/>
</dbReference>
<comment type="subcellular location">
    <subcellularLocation>
        <location evidence="2">Membrane</location>
    </subcellularLocation>
</comment>
<evidence type="ECO:0000256" key="7">
    <source>
        <dbReference type="SAM" id="Phobius"/>
    </source>
</evidence>
<dbReference type="CDD" id="cd06225">
    <property type="entry name" value="HAMP"/>
    <property type="match status" value="1"/>
</dbReference>
<dbReference type="Gene3D" id="3.30.450.20">
    <property type="entry name" value="PAS domain"/>
    <property type="match status" value="2"/>
</dbReference>
<dbReference type="SMART" id="SM00387">
    <property type="entry name" value="HATPase_c"/>
    <property type="match status" value="1"/>
</dbReference>
<name>K6GVH9_9BACT</name>
<dbReference type="PATRIC" id="fig|1206767.3.peg.384"/>
<feature type="transmembrane region" description="Helical" evidence="7">
    <location>
        <begin position="20"/>
        <end position="40"/>
    </location>
</feature>
<dbReference type="InterPro" id="IPR003660">
    <property type="entry name" value="HAMP_dom"/>
</dbReference>
<dbReference type="PANTHER" id="PTHR43304:SF1">
    <property type="entry name" value="PAC DOMAIN-CONTAINING PROTEIN"/>
    <property type="match status" value="1"/>
</dbReference>
<dbReference type="GO" id="GO:0016020">
    <property type="term" value="C:membrane"/>
    <property type="evidence" value="ECO:0007669"/>
    <property type="project" value="UniProtKB-SubCell"/>
</dbReference>
<feature type="transmembrane region" description="Helical" evidence="7">
    <location>
        <begin position="302"/>
        <end position="319"/>
    </location>
</feature>
<evidence type="ECO:0000256" key="3">
    <source>
        <dbReference type="ARBA" id="ARBA00012438"/>
    </source>
</evidence>
<evidence type="ECO:0000256" key="4">
    <source>
        <dbReference type="ARBA" id="ARBA00022553"/>
    </source>
</evidence>
<evidence type="ECO:0000256" key="2">
    <source>
        <dbReference type="ARBA" id="ARBA00004370"/>
    </source>
</evidence>
<dbReference type="PANTHER" id="PTHR43304">
    <property type="entry name" value="PHYTOCHROME-LIKE PROTEIN CPH1"/>
    <property type="match status" value="1"/>
</dbReference>
<dbReference type="InterPro" id="IPR036890">
    <property type="entry name" value="HATPase_C_sf"/>
</dbReference>
<dbReference type="Gene3D" id="1.10.287.130">
    <property type="match status" value="1"/>
</dbReference>
<keyword evidence="7" id="KW-0472">Membrane</keyword>
<gene>
    <name evidence="10" type="ORF">B193_0410</name>
</gene>
<dbReference type="PROSITE" id="PS50109">
    <property type="entry name" value="HIS_KIN"/>
    <property type="match status" value="1"/>
</dbReference>
<feature type="domain" description="HAMP" evidence="9">
    <location>
        <begin position="321"/>
        <end position="374"/>
    </location>
</feature>
<dbReference type="Pfam" id="PF02518">
    <property type="entry name" value="HATPase_c"/>
    <property type="match status" value="1"/>
</dbReference>
<keyword evidence="7" id="KW-1133">Transmembrane helix</keyword>
<dbReference type="Gene3D" id="3.30.565.10">
    <property type="entry name" value="Histidine kinase-like ATPase, C-terminal domain"/>
    <property type="match status" value="1"/>
</dbReference>
<evidence type="ECO:0000256" key="6">
    <source>
        <dbReference type="ARBA" id="ARBA00022777"/>
    </source>
</evidence>
<dbReference type="SUPFAM" id="SSF55874">
    <property type="entry name" value="ATPase domain of HSP90 chaperone/DNA topoisomerase II/histidine kinase"/>
    <property type="match status" value="1"/>
</dbReference>
<dbReference type="InterPro" id="IPR052162">
    <property type="entry name" value="Sensor_kinase/Photoreceptor"/>
</dbReference>
<dbReference type="PROSITE" id="PS50885">
    <property type="entry name" value="HAMP"/>
    <property type="match status" value="1"/>
</dbReference>
<evidence type="ECO:0000256" key="5">
    <source>
        <dbReference type="ARBA" id="ARBA00022679"/>
    </source>
</evidence>
<dbReference type="SMART" id="SM00304">
    <property type="entry name" value="HAMP"/>
    <property type="match status" value="1"/>
</dbReference>
<dbReference type="SUPFAM" id="SSF47384">
    <property type="entry name" value="Homodimeric domain of signal transducing histidine kinase"/>
    <property type="match status" value="1"/>
</dbReference>
<comment type="catalytic activity">
    <reaction evidence="1">
        <text>ATP + protein L-histidine = ADP + protein N-phospho-L-histidine.</text>
        <dbReference type="EC" id="2.7.13.3"/>
    </reaction>
</comment>
<dbReference type="InterPro" id="IPR003661">
    <property type="entry name" value="HisK_dim/P_dom"/>
</dbReference>
<dbReference type="Pfam" id="PF00512">
    <property type="entry name" value="HisKA"/>
    <property type="match status" value="1"/>
</dbReference>
<reference evidence="10 11" key="1">
    <citation type="submission" date="2012-07" db="EMBL/GenBank/DDBJ databases">
        <title>Draft genome sequence of Desulfovibrio magneticus str. Maddingley MBC34 obtained from a metagenomic sequence of a methanogenic enrichment isolated from coal-seam formation water in Victoria, Australia.</title>
        <authorList>
            <person name="Greenfield P."/>
            <person name="Hendry P."/>
            <person name="Li D."/>
            <person name="Rosewarne C.P."/>
            <person name="Tran-Dinh N."/>
            <person name="Elbourne L.D.H."/>
            <person name="Paulsen I.T."/>
            <person name="Midgley D.J."/>
        </authorList>
    </citation>
    <scope>NUCLEOTIDE SEQUENCE [LARGE SCALE GENOMIC DNA]</scope>
    <source>
        <strain evidence="11">Maddingley MBC34</strain>
    </source>
</reference>
<dbReference type="EMBL" id="ALAO01000043">
    <property type="protein sequence ID" value="EKO40865.1"/>
    <property type="molecule type" value="Genomic_DNA"/>
</dbReference>
<accession>K6GVH9</accession>
<evidence type="ECO:0000313" key="11">
    <source>
        <dbReference type="Proteomes" id="UP000006272"/>
    </source>
</evidence>
<dbReference type="SUPFAM" id="SSF158472">
    <property type="entry name" value="HAMP domain-like"/>
    <property type="match status" value="1"/>
</dbReference>
<dbReference type="CDD" id="cd00082">
    <property type="entry name" value="HisKA"/>
    <property type="match status" value="1"/>
</dbReference>
<evidence type="ECO:0000256" key="1">
    <source>
        <dbReference type="ARBA" id="ARBA00000085"/>
    </source>
</evidence>
<dbReference type="InterPro" id="IPR004358">
    <property type="entry name" value="Sig_transdc_His_kin-like_C"/>
</dbReference>
<keyword evidence="7" id="KW-0812">Transmembrane</keyword>
<feature type="domain" description="Histidine kinase" evidence="8">
    <location>
        <begin position="396"/>
        <end position="609"/>
    </location>
</feature>
<dbReference type="InterPro" id="IPR003594">
    <property type="entry name" value="HATPase_dom"/>
</dbReference>
<dbReference type="SMART" id="SM00388">
    <property type="entry name" value="HisKA"/>
    <property type="match status" value="1"/>
</dbReference>
<dbReference type="CDD" id="cd18773">
    <property type="entry name" value="PDC1_HK_sensor"/>
    <property type="match status" value="1"/>
</dbReference>
<dbReference type="FunFam" id="3.30.565.10:FF:000006">
    <property type="entry name" value="Sensor histidine kinase WalK"/>
    <property type="match status" value="1"/>
</dbReference>
<keyword evidence="6 10" id="KW-0418">Kinase</keyword>
<proteinExistence type="predicted"/>
<organism evidence="10 11">
    <name type="scientific">Solidesulfovibrio magneticus str. Maddingley MBC34</name>
    <dbReference type="NCBI Taxonomy" id="1206767"/>
    <lineage>
        <taxon>Bacteria</taxon>
        <taxon>Pseudomonadati</taxon>
        <taxon>Thermodesulfobacteriota</taxon>
        <taxon>Desulfovibrionia</taxon>
        <taxon>Desulfovibrionales</taxon>
        <taxon>Desulfovibrionaceae</taxon>
        <taxon>Solidesulfovibrio</taxon>
    </lineage>
</organism>